<sequence length="133" mass="14474">MGCCGIGGSERVDEKDMKKDEAGLKIISDQKEAIETFSGKKYSVFVPKSYDSKAGEKDTFRYRAIVETADTSKKDNESAKILVVLNEKAETGKPKKYTVVKVEKYTATVEKPDAKDENAGKAARDAPAAQDGS</sequence>
<dbReference type="Proteomes" id="UP001295684">
    <property type="component" value="Unassembled WGS sequence"/>
</dbReference>
<feature type="compositionally biased region" description="Basic and acidic residues" evidence="1">
    <location>
        <begin position="110"/>
        <end position="124"/>
    </location>
</feature>
<name>A0AAD1XV06_EUPCR</name>
<organism evidence="2 3">
    <name type="scientific">Euplotes crassus</name>
    <dbReference type="NCBI Taxonomy" id="5936"/>
    <lineage>
        <taxon>Eukaryota</taxon>
        <taxon>Sar</taxon>
        <taxon>Alveolata</taxon>
        <taxon>Ciliophora</taxon>
        <taxon>Intramacronucleata</taxon>
        <taxon>Spirotrichea</taxon>
        <taxon>Hypotrichia</taxon>
        <taxon>Euplotida</taxon>
        <taxon>Euplotidae</taxon>
        <taxon>Moneuplotes</taxon>
    </lineage>
</organism>
<gene>
    <name evidence="2" type="ORF">ECRASSUSDP1_LOCUS21308</name>
</gene>
<feature type="region of interest" description="Disordered" evidence="1">
    <location>
        <begin position="109"/>
        <end position="133"/>
    </location>
</feature>
<evidence type="ECO:0000313" key="3">
    <source>
        <dbReference type="Proteomes" id="UP001295684"/>
    </source>
</evidence>
<protein>
    <submittedName>
        <fullName evidence="2">Uncharacterized protein</fullName>
    </submittedName>
</protein>
<evidence type="ECO:0000256" key="1">
    <source>
        <dbReference type="SAM" id="MobiDB-lite"/>
    </source>
</evidence>
<comment type="caution">
    <text evidence="2">The sequence shown here is derived from an EMBL/GenBank/DDBJ whole genome shotgun (WGS) entry which is preliminary data.</text>
</comment>
<reference evidence="2" key="1">
    <citation type="submission" date="2023-07" db="EMBL/GenBank/DDBJ databases">
        <authorList>
            <consortium name="AG Swart"/>
            <person name="Singh M."/>
            <person name="Singh A."/>
            <person name="Seah K."/>
            <person name="Emmerich C."/>
        </authorList>
    </citation>
    <scope>NUCLEOTIDE SEQUENCE</scope>
    <source>
        <strain evidence="2">DP1</strain>
    </source>
</reference>
<keyword evidence="3" id="KW-1185">Reference proteome</keyword>
<dbReference type="EMBL" id="CAMPGE010021766">
    <property type="protein sequence ID" value="CAI2379888.1"/>
    <property type="molecule type" value="Genomic_DNA"/>
</dbReference>
<dbReference type="AlphaFoldDB" id="A0AAD1XV06"/>
<accession>A0AAD1XV06</accession>
<evidence type="ECO:0000313" key="2">
    <source>
        <dbReference type="EMBL" id="CAI2379888.1"/>
    </source>
</evidence>
<proteinExistence type="predicted"/>